<comment type="subunit">
    <text evidence="1">Homodimer.</text>
</comment>
<evidence type="ECO:0000259" key="2">
    <source>
        <dbReference type="Pfam" id="PF01895"/>
    </source>
</evidence>
<accession>A0ABY6HWM3</accession>
<dbReference type="NCBIfam" id="TIGR02135">
    <property type="entry name" value="phoU_full"/>
    <property type="match status" value="1"/>
</dbReference>
<dbReference type="PANTHER" id="PTHR42930:SF3">
    <property type="entry name" value="PHOSPHATE-SPECIFIC TRANSPORT SYSTEM ACCESSORY PROTEIN PHOU"/>
    <property type="match status" value="1"/>
</dbReference>
<dbReference type="Pfam" id="PF01895">
    <property type="entry name" value="PhoU"/>
    <property type="match status" value="2"/>
</dbReference>
<comment type="subcellular location">
    <subcellularLocation>
        <location evidence="1">Cytoplasm</location>
    </subcellularLocation>
</comment>
<evidence type="ECO:0000256" key="1">
    <source>
        <dbReference type="PIRNR" id="PIRNR003107"/>
    </source>
</evidence>
<feature type="domain" description="PhoU" evidence="2">
    <location>
        <begin position="118"/>
        <end position="203"/>
    </location>
</feature>
<gene>
    <name evidence="3" type="ORF">NEF87_004066</name>
</gene>
<keyword evidence="1" id="KW-0813">Transport</keyword>
<comment type="function">
    <text evidence="1">Plays a role in the regulation of phosphate uptake.</text>
</comment>
<comment type="similarity">
    <text evidence="1">Belongs to the PhoU family.</text>
</comment>
<evidence type="ECO:0000313" key="4">
    <source>
        <dbReference type="Proteomes" id="UP001208689"/>
    </source>
</evidence>
<organism evidence="3 4">
    <name type="scientific">Candidatus Lokiarchaeum ossiferum</name>
    <dbReference type="NCBI Taxonomy" id="2951803"/>
    <lineage>
        <taxon>Archaea</taxon>
        <taxon>Promethearchaeati</taxon>
        <taxon>Promethearchaeota</taxon>
        <taxon>Promethearchaeia</taxon>
        <taxon>Promethearchaeales</taxon>
        <taxon>Promethearchaeaceae</taxon>
        <taxon>Candidatus Lokiarchaeum</taxon>
    </lineage>
</organism>
<keyword evidence="1" id="KW-0592">Phosphate transport</keyword>
<dbReference type="InterPro" id="IPR028366">
    <property type="entry name" value="PhoU"/>
</dbReference>
<dbReference type="SUPFAM" id="SSF109755">
    <property type="entry name" value="PhoU-like"/>
    <property type="match status" value="1"/>
</dbReference>
<dbReference type="EMBL" id="CP104013">
    <property type="protein sequence ID" value="UYP47781.1"/>
    <property type="molecule type" value="Genomic_DNA"/>
</dbReference>
<evidence type="ECO:0000313" key="3">
    <source>
        <dbReference type="EMBL" id="UYP47781.1"/>
    </source>
</evidence>
<keyword evidence="1" id="KW-0963">Cytoplasm</keyword>
<sequence length="215" mass="25320">MQRFHNELTLLKQKLLKMGELALFMLNGSIEALKRIDISLANKIHEERLELNQYDIEIENEALRLIALYQPMANDIRTLACILKTNTYLNRIGRYGKDIAKITWEFENHPHFKKLVSIPQMGRLVEEMVKDALKAFEEGDLKYLENFTERDDELDELRYSIFRECVSYMMENPRIITQGSHYIMVARYLERCGDHACKIAEKIHYMVDGSSIEIK</sequence>
<feature type="domain" description="PhoU" evidence="2">
    <location>
        <begin position="15"/>
        <end position="102"/>
    </location>
</feature>
<proteinExistence type="inferred from homology"/>
<dbReference type="Gene3D" id="1.20.58.220">
    <property type="entry name" value="Phosphate transport system protein phou homolog 2, domain 2"/>
    <property type="match status" value="1"/>
</dbReference>
<protein>
    <recommendedName>
        <fullName evidence="1">Phosphate-specific transport system accessory protein PhoU</fullName>
    </recommendedName>
</protein>
<dbReference type="InterPro" id="IPR026022">
    <property type="entry name" value="PhoU_dom"/>
</dbReference>
<keyword evidence="4" id="KW-1185">Reference proteome</keyword>
<dbReference type="PANTHER" id="PTHR42930">
    <property type="entry name" value="PHOSPHATE-SPECIFIC TRANSPORT SYSTEM ACCESSORY PROTEIN PHOU"/>
    <property type="match status" value="1"/>
</dbReference>
<dbReference type="PIRSF" id="PIRSF003107">
    <property type="entry name" value="PhoU"/>
    <property type="match status" value="1"/>
</dbReference>
<dbReference type="Proteomes" id="UP001208689">
    <property type="component" value="Chromosome"/>
</dbReference>
<dbReference type="InterPro" id="IPR038078">
    <property type="entry name" value="PhoU-like_sf"/>
</dbReference>
<reference evidence="3" key="1">
    <citation type="submission" date="2022-09" db="EMBL/GenBank/DDBJ databases">
        <title>Actin cytoskeleton and complex cell architecture in an #Asgard archaeon.</title>
        <authorList>
            <person name="Ponce Toledo R.I."/>
            <person name="Schleper C."/>
            <person name="Rodrigues Oliveira T."/>
            <person name="Wollweber F."/>
            <person name="Xu J."/>
            <person name="Rittmann S."/>
            <person name="Klingl A."/>
            <person name="Pilhofer M."/>
        </authorList>
    </citation>
    <scope>NUCLEOTIDE SEQUENCE</scope>
    <source>
        <strain evidence="3">B-35</strain>
    </source>
</reference>
<name>A0ABY6HWM3_9ARCH</name>